<dbReference type="InterPro" id="IPR001138">
    <property type="entry name" value="Zn2Cys6_DnaBD"/>
</dbReference>
<comment type="caution">
    <text evidence="5">The sequence shown here is derived from an EMBL/GenBank/DDBJ whole genome shotgun (WGS) entry which is preliminary data.</text>
</comment>
<proteinExistence type="predicted"/>
<evidence type="ECO:0000259" key="4">
    <source>
        <dbReference type="PROSITE" id="PS50048"/>
    </source>
</evidence>
<dbReference type="InterPro" id="IPR036864">
    <property type="entry name" value="Zn2-C6_fun-type_DNA-bd_sf"/>
</dbReference>
<keyword evidence="2" id="KW-0539">Nucleus</keyword>
<dbReference type="PANTHER" id="PTHR47256">
    <property type="entry name" value="ZN(II)2CYS6 TRANSCRIPTION FACTOR (EUROFUNG)-RELATED"/>
    <property type="match status" value="1"/>
</dbReference>
<evidence type="ECO:0000256" key="2">
    <source>
        <dbReference type="ARBA" id="ARBA00023242"/>
    </source>
</evidence>
<dbReference type="PANTHER" id="PTHR47256:SF3">
    <property type="entry name" value="ZN(II)2CYS6 TRANSCRIPTION FACTOR (EUROFUNG)"/>
    <property type="match status" value="1"/>
</dbReference>
<name>A0ABQ9P4Y7_9PEZI</name>
<feature type="domain" description="Zn(2)-C6 fungal-type" evidence="4">
    <location>
        <begin position="56"/>
        <end position="89"/>
    </location>
</feature>
<dbReference type="Gene3D" id="4.10.240.10">
    <property type="entry name" value="Zn(2)-C6 fungal-type DNA-binding domain"/>
    <property type="match status" value="1"/>
</dbReference>
<keyword evidence="1" id="KW-0479">Metal-binding</keyword>
<accession>A0ABQ9P4Y7</accession>
<evidence type="ECO:0000313" key="5">
    <source>
        <dbReference type="EMBL" id="KAJ9669645.1"/>
    </source>
</evidence>
<dbReference type="PROSITE" id="PS00463">
    <property type="entry name" value="ZN2_CY6_FUNGAL_1"/>
    <property type="match status" value="1"/>
</dbReference>
<dbReference type="CDD" id="cd12148">
    <property type="entry name" value="fungal_TF_MHR"/>
    <property type="match status" value="1"/>
</dbReference>
<dbReference type="SMART" id="SM00066">
    <property type="entry name" value="GAL4"/>
    <property type="match status" value="1"/>
</dbReference>
<dbReference type="EMBL" id="JAPDRL010000001">
    <property type="protein sequence ID" value="KAJ9669645.1"/>
    <property type="molecule type" value="Genomic_DNA"/>
</dbReference>
<gene>
    <name evidence="5" type="ORF">H2201_000028</name>
</gene>
<dbReference type="InterPro" id="IPR007219">
    <property type="entry name" value="XnlR_reg_dom"/>
</dbReference>
<feature type="region of interest" description="Disordered" evidence="3">
    <location>
        <begin position="1"/>
        <end position="55"/>
    </location>
</feature>
<organism evidence="5 6">
    <name type="scientific">Coniosporium apollinis</name>
    <dbReference type="NCBI Taxonomy" id="61459"/>
    <lineage>
        <taxon>Eukaryota</taxon>
        <taxon>Fungi</taxon>
        <taxon>Dikarya</taxon>
        <taxon>Ascomycota</taxon>
        <taxon>Pezizomycotina</taxon>
        <taxon>Dothideomycetes</taxon>
        <taxon>Dothideomycetes incertae sedis</taxon>
        <taxon>Coniosporium</taxon>
    </lineage>
</organism>
<dbReference type="PROSITE" id="PS50048">
    <property type="entry name" value="ZN2_CY6_FUNGAL_2"/>
    <property type="match status" value="1"/>
</dbReference>
<dbReference type="Pfam" id="PF04082">
    <property type="entry name" value="Fungal_trans"/>
    <property type="match status" value="1"/>
</dbReference>
<evidence type="ECO:0000256" key="3">
    <source>
        <dbReference type="SAM" id="MobiDB-lite"/>
    </source>
</evidence>
<evidence type="ECO:0000256" key="1">
    <source>
        <dbReference type="ARBA" id="ARBA00022723"/>
    </source>
</evidence>
<feature type="compositionally biased region" description="Low complexity" evidence="3">
    <location>
        <begin position="9"/>
        <end position="39"/>
    </location>
</feature>
<dbReference type="SUPFAM" id="SSF57701">
    <property type="entry name" value="Zn2/Cys6 DNA-binding domain"/>
    <property type="match status" value="1"/>
</dbReference>
<keyword evidence="6" id="KW-1185">Reference proteome</keyword>
<protein>
    <recommendedName>
        <fullName evidence="4">Zn(2)-C6 fungal-type domain-containing protein</fullName>
    </recommendedName>
</protein>
<dbReference type="Proteomes" id="UP001172684">
    <property type="component" value="Unassembled WGS sequence"/>
</dbReference>
<dbReference type="CDD" id="cd00067">
    <property type="entry name" value="GAL4"/>
    <property type="match status" value="1"/>
</dbReference>
<reference evidence="5" key="1">
    <citation type="submission" date="2022-10" db="EMBL/GenBank/DDBJ databases">
        <title>Culturing micro-colonial fungi from biological soil crusts in the Mojave desert and describing Neophaeococcomyces mojavensis, and introducing the new genera and species Taxawa tesnikishii.</title>
        <authorList>
            <person name="Kurbessoian T."/>
            <person name="Stajich J.E."/>
        </authorList>
    </citation>
    <scope>NUCLEOTIDE SEQUENCE</scope>
    <source>
        <strain evidence="5">TK_1</strain>
    </source>
</reference>
<evidence type="ECO:0000313" key="6">
    <source>
        <dbReference type="Proteomes" id="UP001172684"/>
    </source>
</evidence>
<dbReference type="InterPro" id="IPR053187">
    <property type="entry name" value="Notoamide_regulator"/>
</dbReference>
<sequence>MSAFRSIRPSSSNTTPSAASEASSSSNPGGNDPSGNNPNAQRGRKRRAPSHVSQNACTNCKKARAKCDGEEPAPCSRCAMRDIADQCQYEVHVKTVKEEMVRRIKTLEQQNADKDRFIQQIYDSLKGGADGTEAIQRLRDGQSYEQLADWLGRSPVENIRRLSPASETKLSDVVRKYERNVSDNGAPRDTSSSQWTSVVNEKLAHHLIALYFTWIHPVHMLFSEKHFMKSYSSGDRQYCTPSLVNVMCAMGAFLLEDQGGTLVDAKGLESVFLERLKEGIQKENPDSLPFVTTYAILFLVELSAGQARTASSHLRLAVESLHRVPRAEYDGEALELATWGVHTMNTSWAAFTYQKPSSPVSPTATVFDGVEMDASDAYWQPYRFPTDNASTPIPSYAIQTAKELAKLGQASHQIINVYCGSRGKVTASSIVSLYGHCLRWYEELPSVLKLDVPDAEALPHIFHLHIYYHVALCQLFQPLLAYDGFSDATRQHIRSIAIQSAQAGLQILERYQRIFSNRYQTPLQAFCLVHLCDTLIRQRVNAQEAIQFCLEMLHEALAGFLFIGPLQSMFCQTVKEYGLALPDNHEELRNGRMSYSTEELLDTCERITYVQPVGILVQRIDPSISEEFEKAWKKFIETHGGTEKELADIVDDADVDLRRSSQHSGQGSPTRRFMQIDSLMNP</sequence>
<dbReference type="Pfam" id="PF00172">
    <property type="entry name" value="Zn_clus"/>
    <property type="match status" value="1"/>
</dbReference>